<evidence type="ECO:0000313" key="2">
    <source>
        <dbReference type="EMBL" id="GBG04710.1"/>
    </source>
</evidence>
<keyword evidence="1" id="KW-0472">Membrane</keyword>
<keyword evidence="1" id="KW-1133">Transmembrane helix</keyword>
<dbReference type="EMBL" id="BFBY01000003">
    <property type="protein sequence ID" value="GBG04710.1"/>
    <property type="molecule type" value="Genomic_DNA"/>
</dbReference>
<name>A0A2Z6TES5_9LACO</name>
<evidence type="ECO:0000313" key="3">
    <source>
        <dbReference type="Proteomes" id="UP000257317"/>
    </source>
</evidence>
<feature type="transmembrane region" description="Helical" evidence="1">
    <location>
        <begin position="147"/>
        <end position="165"/>
    </location>
</feature>
<feature type="transmembrane region" description="Helical" evidence="1">
    <location>
        <begin position="7"/>
        <end position="29"/>
    </location>
</feature>
<proteinExistence type="predicted"/>
<protein>
    <submittedName>
        <fullName evidence="2">Uncharacterized protein</fullName>
    </submittedName>
</protein>
<accession>A0A2Z6TES5</accession>
<evidence type="ECO:0000256" key="1">
    <source>
        <dbReference type="SAM" id="Phobius"/>
    </source>
</evidence>
<sequence>MNKIISWLVRIAVIIGMIFTMSLTLSSTISMQVSTKGLVKEAINKTASNYGVGGLAKNSWSILNALGIEDQIFDQLPKKLQVKTSYLELYDLTSSYQKEGKISASELNMPNATDSQKTVSDLVTKYINSALEQNQDDINQAISYYKMIFYVIIALYVIGMILVLFGKRFGIYPFLLASLGGYALIAFVTGQLQTQLQSEIYQGITVTMANGFNTSIVIAIIITIVWFWAATLKKHAQNKKSQKTYSGKHAAN</sequence>
<dbReference type="OrthoDB" id="2329760at2"/>
<gene>
    <name evidence="2" type="ORF">LrDSM24759_06240</name>
</gene>
<feature type="transmembrane region" description="Helical" evidence="1">
    <location>
        <begin position="172"/>
        <end position="192"/>
    </location>
</feature>
<organism evidence="2 3">
    <name type="scientific">Lactobacillus rodentium</name>
    <dbReference type="NCBI Taxonomy" id="947835"/>
    <lineage>
        <taxon>Bacteria</taxon>
        <taxon>Bacillati</taxon>
        <taxon>Bacillota</taxon>
        <taxon>Bacilli</taxon>
        <taxon>Lactobacillales</taxon>
        <taxon>Lactobacillaceae</taxon>
        <taxon>Lactobacillus</taxon>
    </lineage>
</organism>
<comment type="caution">
    <text evidence="2">The sequence shown here is derived from an EMBL/GenBank/DDBJ whole genome shotgun (WGS) entry which is preliminary data.</text>
</comment>
<dbReference type="RefSeq" id="WP_117118053.1">
    <property type="nucleotide sequence ID" value="NZ_BFBY01000003.1"/>
</dbReference>
<dbReference type="AlphaFoldDB" id="A0A2Z6TES5"/>
<feature type="transmembrane region" description="Helical" evidence="1">
    <location>
        <begin position="212"/>
        <end position="232"/>
    </location>
</feature>
<keyword evidence="1" id="KW-0812">Transmembrane</keyword>
<keyword evidence="3" id="KW-1185">Reference proteome</keyword>
<reference evidence="3" key="1">
    <citation type="submission" date="2018-03" db="EMBL/GenBank/DDBJ databases">
        <title>New taxa in the Lactobacillus gasseri group.</title>
        <authorList>
            <person name="Tanizawa Y."/>
            <person name="Tohno M."/>
            <person name="Endo A."/>
            <person name="Arita M."/>
        </authorList>
    </citation>
    <scope>NUCLEOTIDE SEQUENCE [LARGE SCALE GENOMIC DNA]</scope>
    <source>
        <strain evidence="3">DSM 24759</strain>
    </source>
</reference>
<dbReference type="Proteomes" id="UP000257317">
    <property type="component" value="Unassembled WGS sequence"/>
</dbReference>